<keyword evidence="3" id="KW-1185">Reference proteome</keyword>
<feature type="region of interest" description="Disordered" evidence="1">
    <location>
        <begin position="1"/>
        <end position="63"/>
    </location>
</feature>
<dbReference type="AlphaFoldDB" id="A0A292Q1U8"/>
<protein>
    <submittedName>
        <fullName evidence="2">Uncharacterized protein</fullName>
    </submittedName>
</protein>
<name>A0A292Q1U8_9PEZI</name>
<reference evidence="2" key="1">
    <citation type="submission" date="2015-10" db="EMBL/GenBank/DDBJ databases">
        <authorList>
            <person name="Regsiter A."/>
            <person name="william w."/>
        </authorList>
    </citation>
    <scope>NUCLEOTIDE SEQUENCE</scope>
    <source>
        <strain evidence="2">Montdore</strain>
    </source>
</reference>
<accession>A0A292Q1U8</accession>
<evidence type="ECO:0000313" key="3">
    <source>
        <dbReference type="Proteomes" id="UP001412239"/>
    </source>
</evidence>
<proteinExistence type="predicted"/>
<feature type="compositionally biased region" description="Polar residues" evidence="1">
    <location>
        <begin position="13"/>
        <end position="24"/>
    </location>
</feature>
<dbReference type="EMBL" id="LN890986">
    <property type="protein sequence ID" value="CUS12713.1"/>
    <property type="molecule type" value="Genomic_DNA"/>
</dbReference>
<dbReference type="Proteomes" id="UP001412239">
    <property type="component" value="Unassembled WGS sequence"/>
</dbReference>
<organism evidence="2 3">
    <name type="scientific">Tuber aestivum</name>
    <name type="common">summer truffle</name>
    <dbReference type="NCBI Taxonomy" id="59557"/>
    <lineage>
        <taxon>Eukaryota</taxon>
        <taxon>Fungi</taxon>
        <taxon>Dikarya</taxon>
        <taxon>Ascomycota</taxon>
        <taxon>Pezizomycotina</taxon>
        <taxon>Pezizomycetes</taxon>
        <taxon>Pezizales</taxon>
        <taxon>Tuberaceae</taxon>
        <taxon>Tuber</taxon>
    </lineage>
</organism>
<feature type="compositionally biased region" description="Polar residues" evidence="1">
    <location>
        <begin position="31"/>
        <end position="45"/>
    </location>
</feature>
<evidence type="ECO:0000256" key="1">
    <source>
        <dbReference type="SAM" id="MobiDB-lite"/>
    </source>
</evidence>
<sequence>MSATFGVTGEPSWKQNPVPTIQNTPQPPTHPSQATTRQFSRNDPVTNDGEPSAPPRHTEAGNTRPLGAVENQAAHTGLPVGVDPEPNLESALEGIPAEHVHSFTTVEQVLGIIAETQSSQNDVFCPYLAFLNTPVDGLHSFDSVQSAGIRKQYFESTHVLIIKLPSGPHETVTAGVRNCINRNAVLMGGVDRELSDIGSKTYKPTRTIYSDSCKEGDEGILPHQRRGGQGSWPTLIFETGVSEALGRLQQDARWWFEQSNHSVHAVIVSHVLCDERIIDLEIWRMQPIQHPRPATRSNTFLEPRCDHRLRIDCSTTPATTTGAVPFFIISFEALVLRPRAENETDFLLTQQDIEYIATVFRASL</sequence>
<gene>
    <name evidence="2" type="ORF">GSTUAT00003206001</name>
</gene>
<evidence type="ECO:0000313" key="2">
    <source>
        <dbReference type="EMBL" id="CUS12713.1"/>
    </source>
</evidence>